<dbReference type="InterPro" id="IPR039422">
    <property type="entry name" value="MarR/SlyA-like"/>
</dbReference>
<dbReference type="Pfam" id="PF12802">
    <property type="entry name" value="MarR_2"/>
    <property type="match status" value="1"/>
</dbReference>
<reference evidence="3" key="1">
    <citation type="journal article" date="2019" name="Int. J. Syst. Evol. Microbiol.">
        <title>The Global Catalogue of Microorganisms (GCM) 10K type strain sequencing project: providing services to taxonomists for standard genome sequencing and annotation.</title>
        <authorList>
            <consortium name="The Broad Institute Genomics Platform"/>
            <consortium name="The Broad Institute Genome Sequencing Center for Infectious Disease"/>
            <person name="Wu L."/>
            <person name="Ma J."/>
        </authorList>
    </citation>
    <scope>NUCLEOTIDE SEQUENCE [LARGE SCALE GENOMIC DNA]</scope>
    <source>
        <strain evidence="3">CGMCC 4.7371</strain>
    </source>
</reference>
<protein>
    <recommendedName>
        <fullName evidence="1">HTH marR-type domain-containing protein</fullName>
    </recommendedName>
</protein>
<dbReference type="PANTHER" id="PTHR33164">
    <property type="entry name" value="TRANSCRIPTIONAL REGULATOR, MARR FAMILY"/>
    <property type="match status" value="1"/>
</dbReference>
<dbReference type="EMBL" id="BMNI01000001">
    <property type="protein sequence ID" value="GGO83908.1"/>
    <property type="molecule type" value="Genomic_DNA"/>
</dbReference>
<evidence type="ECO:0000259" key="1">
    <source>
        <dbReference type="PROSITE" id="PS50995"/>
    </source>
</evidence>
<feature type="domain" description="HTH marR-type" evidence="1">
    <location>
        <begin position="7"/>
        <end position="141"/>
    </location>
</feature>
<dbReference type="InterPro" id="IPR036390">
    <property type="entry name" value="WH_DNA-bd_sf"/>
</dbReference>
<sequence>MTALESVLALESQLRVLSRRVRRVVAERATSLDPALGEVGFAVADLLYRSGEQRQRDIVACLAIEKAAVSRAITQLVELGLATREGDPTDGRGHVVALTDVARERLAALLAARRSELMEKIAGWSTEDLDAFVALLERYNTAIEG</sequence>
<dbReference type="SUPFAM" id="SSF46785">
    <property type="entry name" value="Winged helix' DNA-binding domain"/>
    <property type="match status" value="1"/>
</dbReference>
<evidence type="ECO:0000313" key="3">
    <source>
        <dbReference type="Proteomes" id="UP000655410"/>
    </source>
</evidence>
<dbReference type="Gene3D" id="1.10.10.10">
    <property type="entry name" value="Winged helix-like DNA-binding domain superfamily/Winged helix DNA-binding domain"/>
    <property type="match status" value="1"/>
</dbReference>
<keyword evidence="3" id="KW-1185">Reference proteome</keyword>
<dbReference type="SMART" id="SM00347">
    <property type="entry name" value="HTH_MARR"/>
    <property type="match status" value="1"/>
</dbReference>
<name>A0ABQ2N462_9ACTN</name>
<proteinExistence type="predicted"/>
<dbReference type="Proteomes" id="UP000655410">
    <property type="component" value="Unassembled WGS sequence"/>
</dbReference>
<dbReference type="RefSeq" id="WP_188781718.1">
    <property type="nucleotide sequence ID" value="NZ_BMNI01000001.1"/>
</dbReference>
<dbReference type="InterPro" id="IPR000835">
    <property type="entry name" value="HTH_MarR-typ"/>
</dbReference>
<comment type="caution">
    <text evidence="2">The sequence shown here is derived from an EMBL/GenBank/DDBJ whole genome shotgun (WGS) entry which is preliminary data.</text>
</comment>
<dbReference type="InterPro" id="IPR036388">
    <property type="entry name" value="WH-like_DNA-bd_sf"/>
</dbReference>
<gene>
    <name evidence="2" type="ORF">GCM10011584_00210</name>
</gene>
<accession>A0ABQ2N462</accession>
<dbReference type="PROSITE" id="PS50995">
    <property type="entry name" value="HTH_MARR_2"/>
    <property type="match status" value="1"/>
</dbReference>
<dbReference type="PANTHER" id="PTHR33164:SF57">
    <property type="entry name" value="MARR-FAMILY TRANSCRIPTIONAL REGULATOR"/>
    <property type="match status" value="1"/>
</dbReference>
<organism evidence="2 3">
    <name type="scientific">Nocardioides phosphati</name>
    <dbReference type="NCBI Taxonomy" id="1867775"/>
    <lineage>
        <taxon>Bacteria</taxon>
        <taxon>Bacillati</taxon>
        <taxon>Actinomycetota</taxon>
        <taxon>Actinomycetes</taxon>
        <taxon>Propionibacteriales</taxon>
        <taxon>Nocardioidaceae</taxon>
        <taxon>Nocardioides</taxon>
    </lineage>
</organism>
<evidence type="ECO:0000313" key="2">
    <source>
        <dbReference type="EMBL" id="GGO83908.1"/>
    </source>
</evidence>